<proteinExistence type="predicted"/>
<accession>A0A975K8R0</accession>
<name>A0A975K8R0_9SPHN</name>
<dbReference type="PANTHER" id="PTHR43612:SF3">
    <property type="entry name" value="TRIFUNCTIONAL ENZYME SUBUNIT ALPHA, MITOCHONDRIAL"/>
    <property type="match status" value="1"/>
</dbReference>
<reference evidence="1" key="1">
    <citation type="submission" date="2021-04" db="EMBL/GenBank/DDBJ databases">
        <title>Isolation of p-tert-butylphenol degrading bacteria Sphingobium phenoxybenzoativorans Tas13 from active sludge.</title>
        <authorList>
            <person name="Li Y."/>
        </authorList>
    </citation>
    <scope>NUCLEOTIDE SEQUENCE</scope>
    <source>
        <strain evidence="1">Tas13</strain>
    </source>
</reference>
<sequence length="308" mass="32579">MNNFTLDVGDDGVALITFDLAGRSMNTITHAVQCEIGEFTETIREDDRIIGAILRSGQPTGFCAGADLNELSADIERWAPAKSQEELRAALSEASDFSRRIRALETVGKPIIAVIEGVALGGGLELALGCHRRIGVLGDNLRLGLPEATLGLMPGAGGTQRLPRIIGLNAALAYILDGKPITAEDAMATGILHELAAPEQAIAIARKWIMDGVSATAPWDEKGYRLPNGGPHTQAGYAVFGPAIAARRGAARDADANILKALYEGSQVPIDAALRIESRYFFNTLRTPTAAKRVGDFLAKPRAKASAA</sequence>
<dbReference type="Pfam" id="PF00378">
    <property type="entry name" value="ECH_1"/>
    <property type="match status" value="1"/>
</dbReference>
<dbReference type="GO" id="GO:0006635">
    <property type="term" value="P:fatty acid beta-oxidation"/>
    <property type="evidence" value="ECO:0007669"/>
    <property type="project" value="TreeGrafter"/>
</dbReference>
<organism evidence="1 2">
    <name type="scientific">Sphingobium phenoxybenzoativorans</name>
    <dbReference type="NCBI Taxonomy" id="1592790"/>
    <lineage>
        <taxon>Bacteria</taxon>
        <taxon>Pseudomonadati</taxon>
        <taxon>Pseudomonadota</taxon>
        <taxon>Alphaproteobacteria</taxon>
        <taxon>Sphingomonadales</taxon>
        <taxon>Sphingomonadaceae</taxon>
        <taxon>Sphingobium</taxon>
    </lineage>
</organism>
<dbReference type="PANTHER" id="PTHR43612">
    <property type="entry name" value="TRIFUNCTIONAL ENZYME SUBUNIT ALPHA"/>
    <property type="match status" value="1"/>
</dbReference>
<dbReference type="SUPFAM" id="SSF52096">
    <property type="entry name" value="ClpP/crotonase"/>
    <property type="match status" value="1"/>
</dbReference>
<dbReference type="InterPro" id="IPR029045">
    <property type="entry name" value="ClpP/crotonase-like_dom_sf"/>
</dbReference>
<dbReference type="AlphaFoldDB" id="A0A975K8R0"/>
<evidence type="ECO:0000313" key="1">
    <source>
        <dbReference type="EMBL" id="QUT06878.1"/>
    </source>
</evidence>
<dbReference type="RefSeq" id="WP_212610168.1">
    <property type="nucleotide sequence ID" value="NZ_CP073910.1"/>
</dbReference>
<dbReference type="GO" id="GO:0004300">
    <property type="term" value="F:enoyl-CoA hydratase activity"/>
    <property type="evidence" value="ECO:0007669"/>
    <property type="project" value="TreeGrafter"/>
</dbReference>
<dbReference type="CDD" id="cd06558">
    <property type="entry name" value="crotonase-like"/>
    <property type="match status" value="1"/>
</dbReference>
<gene>
    <name evidence="1" type="ORF">KFK14_05410</name>
</gene>
<protein>
    <submittedName>
        <fullName evidence="1">Enoyl-CoA hydratase/isomerase family protein</fullName>
    </submittedName>
</protein>
<dbReference type="GO" id="GO:0016509">
    <property type="term" value="F:long-chain (3S)-3-hydroxyacyl-CoA dehydrogenase (NAD+) activity"/>
    <property type="evidence" value="ECO:0007669"/>
    <property type="project" value="TreeGrafter"/>
</dbReference>
<dbReference type="Proteomes" id="UP000681425">
    <property type="component" value="Chromosome"/>
</dbReference>
<dbReference type="EMBL" id="CP073910">
    <property type="protein sequence ID" value="QUT06878.1"/>
    <property type="molecule type" value="Genomic_DNA"/>
</dbReference>
<dbReference type="InterPro" id="IPR050136">
    <property type="entry name" value="FA_oxidation_alpha_subunit"/>
</dbReference>
<evidence type="ECO:0000313" key="2">
    <source>
        <dbReference type="Proteomes" id="UP000681425"/>
    </source>
</evidence>
<dbReference type="KEGG" id="spph:KFK14_05410"/>
<dbReference type="InterPro" id="IPR001753">
    <property type="entry name" value="Enoyl-CoA_hydra/iso"/>
</dbReference>
<keyword evidence="2" id="KW-1185">Reference proteome</keyword>
<dbReference type="Gene3D" id="3.90.226.10">
    <property type="entry name" value="2-enoyl-CoA Hydratase, Chain A, domain 1"/>
    <property type="match status" value="1"/>
</dbReference>